<proteinExistence type="predicted"/>
<evidence type="ECO:0000313" key="2">
    <source>
        <dbReference type="EMBL" id="MBL0402924.1"/>
    </source>
</evidence>
<organism evidence="2 3">
    <name type="scientific">Microvirga aerilata</name>
    <dbReference type="NCBI Taxonomy" id="670292"/>
    <lineage>
        <taxon>Bacteria</taxon>
        <taxon>Pseudomonadati</taxon>
        <taxon>Pseudomonadota</taxon>
        <taxon>Alphaproteobacteria</taxon>
        <taxon>Hyphomicrobiales</taxon>
        <taxon>Methylobacteriaceae</taxon>
        <taxon>Microvirga</taxon>
    </lineage>
</organism>
<dbReference type="RefSeq" id="WP_202055737.1">
    <property type="nucleotide sequence ID" value="NZ_JAEQMY010000003.1"/>
</dbReference>
<gene>
    <name evidence="2" type="ORF">JKG68_02980</name>
</gene>
<dbReference type="EMBL" id="JAEQMY010000003">
    <property type="protein sequence ID" value="MBL0402924.1"/>
    <property type="molecule type" value="Genomic_DNA"/>
</dbReference>
<comment type="caution">
    <text evidence="2">The sequence shown here is derived from an EMBL/GenBank/DDBJ whole genome shotgun (WGS) entry which is preliminary data.</text>
</comment>
<dbReference type="Pfam" id="PF21834">
    <property type="entry name" value="DUF6894"/>
    <property type="match status" value="1"/>
</dbReference>
<sequence length="75" mass="8700">MRCYFHLFKDYDEILDDTGVEVSDLQAAKLQAQQAADELRYELDRSIKDWSGWRLDIVCPEGSLLHSLSLETTLH</sequence>
<feature type="domain" description="DUF6894" evidence="1">
    <location>
        <begin position="2"/>
        <end position="70"/>
    </location>
</feature>
<keyword evidence="3" id="KW-1185">Reference proteome</keyword>
<evidence type="ECO:0000259" key="1">
    <source>
        <dbReference type="Pfam" id="PF21834"/>
    </source>
</evidence>
<accession>A0A936ZDQ4</accession>
<reference evidence="2" key="1">
    <citation type="submission" date="2021-01" db="EMBL/GenBank/DDBJ databases">
        <title>Microvirga sp.</title>
        <authorList>
            <person name="Kim M.K."/>
        </authorList>
    </citation>
    <scope>NUCLEOTIDE SEQUENCE</scope>
    <source>
        <strain evidence="2">5420S-16</strain>
    </source>
</reference>
<name>A0A936ZDQ4_9HYPH</name>
<evidence type="ECO:0000313" key="3">
    <source>
        <dbReference type="Proteomes" id="UP000605848"/>
    </source>
</evidence>
<dbReference type="InterPro" id="IPR054189">
    <property type="entry name" value="DUF6894"/>
</dbReference>
<protein>
    <recommendedName>
        <fullName evidence="1">DUF6894 domain-containing protein</fullName>
    </recommendedName>
</protein>
<dbReference type="Proteomes" id="UP000605848">
    <property type="component" value="Unassembled WGS sequence"/>
</dbReference>
<dbReference type="AlphaFoldDB" id="A0A936ZDQ4"/>